<reference evidence="2 3" key="1">
    <citation type="journal article" date="2005" name="Nature">
        <title>The genome of the social amoeba Dictyostelium discoideum.</title>
        <authorList>
            <consortium name="The Dictyostelium discoideum Sequencing Consortium"/>
            <person name="Eichinger L."/>
            <person name="Pachebat J.A."/>
            <person name="Glockner G."/>
            <person name="Rajandream M.A."/>
            <person name="Sucgang R."/>
            <person name="Berriman M."/>
            <person name="Song J."/>
            <person name="Olsen R."/>
            <person name="Szafranski K."/>
            <person name="Xu Q."/>
            <person name="Tunggal B."/>
            <person name="Kummerfeld S."/>
            <person name="Madera M."/>
            <person name="Konfortov B.A."/>
            <person name="Rivero F."/>
            <person name="Bankier A.T."/>
            <person name="Lehmann R."/>
            <person name="Hamlin N."/>
            <person name="Davies R."/>
            <person name="Gaudet P."/>
            <person name="Fey P."/>
            <person name="Pilcher K."/>
            <person name="Chen G."/>
            <person name="Saunders D."/>
            <person name="Sodergren E."/>
            <person name="Davis P."/>
            <person name="Kerhornou A."/>
            <person name="Nie X."/>
            <person name="Hall N."/>
            <person name="Anjard C."/>
            <person name="Hemphill L."/>
            <person name="Bason N."/>
            <person name="Farbrother P."/>
            <person name="Desany B."/>
            <person name="Just E."/>
            <person name="Morio T."/>
            <person name="Rost R."/>
            <person name="Churcher C."/>
            <person name="Cooper J."/>
            <person name="Haydock S."/>
            <person name="van Driessche N."/>
            <person name="Cronin A."/>
            <person name="Goodhead I."/>
            <person name="Muzny D."/>
            <person name="Mourier T."/>
            <person name="Pain A."/>
            <person name="Lu M."/>
            <person name="Harper D."/>
            <person name="Lindsay R."/>
            <person name="Hauser H."/>
            <person name="James K."/>
            <person name="Quiles M."/>
            <person name="Madan Babu M."/>
            <person name="Saito T."/>
            <person name="Buchrieser C."/>
            <person name="Wardroper A."/>
            <person name="Felder M."/>
            <person name="Thangavelu M."/>
            <person name="Johnson D."/>
            <person name="Knights A."/>
            <person name="Loulseged H."/>
            <person name="Mungall K."/>
            <person name="Oliver K."/>
            <person name="Price C."/>
            <person name="Quail M.A."/>
            <person name="Urushihara H."/>
            <person name="Hernandez J."/>
            <person name="Rabbinowitsch E."/>
            <person name="Steffen D."/>
            <person name="Sanders M."/>
            <person name="Ma J."/>
            <person name="Kohara Y."/>
            <person name="Sharp S."/>
            <person name="Simmonds M."/>
            <person name="Spiegler S."/>
            <person name="Tivey A."/>
            <person name="Sugano S."/>
            <person name="White B."/>
            <person name="Walker D."/>
            <person name="Woodward J."/>
            <person name="Winckler T."/>
            <person name="Tanaka Y."/>
            <person name="Shaulsky G."/>
            <person name="Schleicher M."/>
            <person name="Weinstock G."/>
            <person name="Rosenthal A."/>
            <person name="Cox E.C."/>
            <person name="Chisholm R.L."/>
            <person name="Gibbs R."/>
            <person name="Loomis W.F."/>
            <person name="Platzer M."/>
            <person name="Kay R.R."/>
            <person name="Williams J."/>
            <person name="Dear P.H."/>
            <person name="Noegel A.A."/>
            <person name="Barrell B."/>
            <person name="Kuspa A."/>
        </authorList>
    </citation>
    <scope>NUCLEOTIDE SEQUENCE [LARGE SCALE GENOMIC DNA]</scope>
    <source>
        <strain evidence="2 3">AX4</strain>
    </source>
</reference>
<dbReference type="RefSeq" id="XP_644922.1">
    <property type="nucleotide sequence ID" value="XM_639830.1"/>
</dbReference>
<dbReference type="AlphaFoldDB" id="Q558Z4"/>
<sequence>MEKKIKNLLIEKSSLLSQTNLIKKKNNNNNNNNNNNEDIYFKNYLILNNLSAPLTTSNVKNLKSTFNNNRNERFLIFGNDHESKNLFIQEYICGTKLNFNYKEIQESISFSLNSIELWKLLTISTLGDTSIETHYKIKKSTLNDEILFINIFLLGYPDAKSVVTDIPLKNRIIEIYNSVELISNLQYQDYKNYDILIQVERLLYLSSKDSKSLKNKILNCQSENDFQFIKSNISCEIYYCLLYYINSIINNSFLSYFQDCNINYKEIQFLDINSISNHYDFVDKKSLSYSIKLNIEKNYILKSNLSNGFDIDVVNKGFVSGDIDFNILSDPIKTPFLIITYCVELIKDFFNNFPLCQLRSIVFLNCYNQGGDEQKLKYIVEMLDFLQMKPIFEELVVKEQYQPIFEKLVVKEQHQPQQPLLLSCNMFLNNDNLYQKAITTPTTKATTTTLPSDEPPSYYSIHPKNQNGHIELISNHEKNKIHKKYQIEMDIFQEDLIEDELNISIEYTQFGNSNEDSKQQQQQKQEQEQQIDIYQDNESSNYESYENAIPMDEINNYNQAHQQQYQFIDDNYKQKEMLLFNEIENEYIESTIVKPNHEKFLKLFSNNYLINDGIMDYTILEEIYRFRKAPDLIPIETVNKFLVDFGKVQVIETDQPSYVSVLKCLKIIRETNLNKVKEKNDPSVIRIGCILNSKIIESLSNLLPIFHNLCIDNPHFLTTLLQISIIVVKFLVTLSLNIKMNDKVISTLLNGIKVALFLNPSIKFYIPLANVIISLHNPIKCSKKLKNQFKKLKFFEQLLKNLLSDESNNYQINFQILHTLVFLAKIDESYYKVFETNLQIVGDQDELIKEFKKIISKSDSTREDIQNLMKFFNNNNSNGNGFNHRNLTFDEFEKDFNDKQRNFSFDDYQGEDFFYNDYQEKDDVGVEQEQYQYYQDDLFDCNENGWECDYYNEDDNINQEDDFYYDQQFVKCDIGL</sequence>
<dbReference type="HOGENOM" id="CLU_304497_0_0_1"/>
<comment type="caution">
    <text evidence="2">The sequence shown here is derived from an EMBL/GenBank/DDBJ whole genome shotgun (WGS) entry which is preliminary data.</text>
</comment>
<feature type="compositionally biased region" description="Low complexity" evidence="1">
    <location>
        <begin position="519"/>
        <end position="530"/>
    </location>
</feature>
<gene>
    <name evidence="2" type="ORF">DDB_G0272993</name>
</gene>
<feature type="region of interest" description="Disordered" evidence="1">
    <location>
        <begin position="512"/>
        <end position="538"/>
    </location>
</feature>
<accession>Q558Z4</accession>
<organism evidence="2 3">
    <name type="scientific">Dictyostelium discoideum</name>
    <name type="common">Social amoeba</name>
    <dbReference type="NCBI Taxonomy" id="44689"/>
    <lineage>
        <taxon>Eukaryota</taxon>
        <taxon>Amoebozoa</taxon>
        <taxon>Evosea</taxon>
        <taxon>Eumycetozoa</taxon>
        <taxon>Dictyostelia</taxon>
        <taxon>Dictyosteliales</taxon>
        <taxon>Dictyosteliaceae</taxon>
        <taxon>Dictyostelium</taxon>
    </lineage>
</organism>
<evidence type="ECO:0000256" key="1">
    <source>
        <dbReference type="SAM" id="MobiDB-lite"/>
    </source>
</evidence>
<protein>
    <submittedName>
        <fullName evidence="2">Uncharacterized protein</fullName>
    </submittedName>
</protein>
<dbReference type="dictyBase" id="DDB_G0272993"/>
<dbReference type="FunCoup" id="Q558Z4">
    <property type="interactions" value="877"/>
</dbReference>
<dbReference type="OMA" id="NISCEIY"/>
<dbReference type="VEuPathDB" id="AmoebaDB:DDB_G0272993"/>
<proteinExistence type="predicted"/>
<dbReference type="EMBL" id="AAFI02000008">
    <property type="protein sequence ID" value="EAL71134.1"/>
    <property type="molecule type" value="Genomic_DNA"/>
</dbReference>
<dbReference type="GeneID" id="8618601"/>
<evidence type="ECO:0000313" key="3">
    <source>
        <dbReference type="Proteomes" id="UP000002195"/>
    </source>
</evidence>
<dbReference type="PaxDb" id="44689-DDB0217075"/>
<dbReference type="InParanoid" id="Q558Z4"/>
<name>Q558Z4_DICDI</name>
<dbReference type="Proteomes" id="UP000002195">
    <property type="component" value="Unassembled WGS sequence"/>
</dbReference>
<dbReference type="KEGG" id="ddi:DDB_G0272993"/>
<evidence type="ECO:0000313" key="2">
    <source>
        <dbReference type="EMBL" id="EAL71134.1"/>
    </source>
</evidence>
<dbReference type="eggNOG" id="ENOG502RHUQ">
    <property type="taxonomic scope" value="Eukaryota"/>
</dbReference>
<keyword evidence="3" id="KW-1185">Reference proteome</keyword>